<dbReference type="InterPro" id="IPR026664">
    <property type="entry name" value="Stereocilin-rel"/>
</dbReference>
<dbReference type="GO" id="GO:0009986">
    <property type="term" value="C:cell surface"/>
    <property type="evidence" value="ECO:0007669"/>
    <property type="project" value="TreeGrafter"/>
</dbReference>
<keyword evidence="8" id="KW-1185">Reference proteome</keyword>
<gene>
    <name evidence="9" type="primary">LOC113100652</name>
</gene>
<dbReference type="Pfam" id="PF06060">
    <property type="entry name" value="Mesothelin"/>
    <property type="match status" value="1"/>
</dbReference>
<dbReference type="OrthoDB" id="9329195at2759"/>
<dbReference type="GO" id="GO:0007160">
    <property type="term" value="P:cell-matrix adhesion"/>
    <property type="evidence" value="ECO:0007669"/>
    <property type="project" value="TreeGrafter"/>
</dbReference>
<keyword evidence="3" id="KW-0732">Signal</keyword>
<feature type="compositionally biased region" description="Low complexity" evidence="7">
    <location>
        <begin position="2370"/>
        <end position="2391"/>
    </location>
</feature>
<dbReference type="Proteomes" id="UP000515129">
    <property type="component" value="Unplaced"/>
</dbReference>
<evidence type="ECO:0000313" key="8">
    <source>
        <dbReference type="Proteomes" id="UP000515129"/>
    </source>
</evidence>
<comment type="similarity">
    <text evidence="2">Belongs to the mesothelin family.</text>
</comment>
<keyword evidence="5" id="KW-0472">Membrane</keyword>
<reference evidence="9" key="1">
    <citation type="submission" date="2025-08" db="UniProtKB">
        <authorList>
            <consortium name="RefSeq"/>
        </authorList>
    </citation>
    <scope>IDENTIFICATION</scope>
    <source>
        <strain evidence="9">Wakin</strain>
        <tissue evidence="9">Muscle</tissue>
    </source>
</reference>
<keyword evidence="6" id="KW-0325">Glycoprotein</keyword>
<dbReference type="InterPro" id="IPR010335">
    <property type="entry name" value="Mesothelin"/>
</dbReference>
<comment type="subcellular location">
    <subcellularLocation>
        <location evidence="1">Membrane</location>
    </subcellularLocation>
</comment>
<dbReference type="GO" id="GO:0016020">
    <property type="term" value="C:membrane"/>
    <property type="evidence" value="ECO:0007669"/>
    <property type="project" value="UniProtKB-SubCell"/>
</dbReference>
<evidence type="ECO:0000256" key="6">
    <source>
        <dbReference type="ARBA" id="ARBA00023180"/>
    </source>
</evidence>
<evidence type="ECO:0000256" key="3">
    <source>
        <dbReference type="ARBA" id="ARBA00022729"/>
    </source>
</evidence>
<dbReference type="PANTHER" id="PTHR23412">
    <property type="entry name" value="STEREOCILIN RELATED"/>
    <property type="match status" value="1"/>
</dbReference>
<evidence type="ECO:0000256" key="5">
    <source>
        <dbReference type="ARBA" id="ARBA00023136"/>
    </source>
</evidence>
<feature type="compositionally biased region" description="Polar residues" evidence="7">
    <location>
        <begin position="2392"/>
        <end position="2402"/>
    </location>
</feature>
<evidence type="ECO:0000256" key="7">
    <source>
        <dbReference type="SAM" id="MobiDB-lite"/>
    </source>
</evidence>
<name>A0A6P6PL20_CARAU</name>
<dbReference type="RefSeq" id="XP_026121060.1">
    <property type="nucleotide sequence ID" value="XM_026265275.1"/>
</dbReference>
<evidence type="ECO:0000256" key="1">
    <source>
        <dbReference type="ARBA" id="ARBA00004370"/>
    </source>
</evidence>
<evidence type="ECO:0000313" key="9">
    <source>
        <dbReference type="RefSeq" id="XP_026121060.1"/>
    </source>
</evidence>
<sequence>MNSSAETWKLFFQKVAGVLEVALSAYSNNNLSGHQAESSILDAIGEVKVNNFSAAQLTDVSFISDWFQGRLRPFLPAVSRDFLSCLSSKNFSCDTYQVVVQALSRQASLMEVGQQRVVFTEFVNPFLSRDDLPDPACLANTTSSADWLEKNFGNFSVYAALEDLQRLNENFSSFASLALLSPSQVAELTLSSGALNNTNQIVAVFDRLENGNAFKNVEEFLTTLTASPEIPDIAPAVRDVMMNRTFVIIELKFPEFVAHDWEVWFTEKLIPVLPSFTAEMLLKVTAGINCTNYHVIVEGMGDVFYKMTFTRRQEITRVLVEHLKQFAVRFNSPDCRKDIGNDAEWLDINLGLFSTVANYTDLKELNISGLAALESLSPDQKAELLLDPSTGALENVTVVKEVLSSILRAPDEKQLEKFFETFVEVSKEENIAYITNADVRDAILNLTLTALAPKFPLFQTSDYELWFQINLVVLLASFRPSVLVVIPANLTCDSYDAILKGLDNALVVLPSAVGAELKSSIDELRQSPPEGCTPPRPVGFCKETIVDEVKLCSGVNSGRPGSQPPSSDQLCNFTIPNYACSSDASSLSSDALVTLLTCKVPSSMNSSAETWKLFFQKVAGVLEVALSAYSNNNLSGHQAESSILDAIGEVKVNNFSAAQLTDVSFISDWFQGRLRPFLPAVSRDFLSCLSSKNFSCDTYQVVVQALSRQASLMEVGQQRVVFTEFVNPFLSRDDLPDPACLANTTSSADWLEKNFGNFSVYATLEDLQRLNENFSSFASLALLSPSQVAELTLSSGALNNTNQIVAVFDRLENGNAFKNVEEFLTTLTASPEIPDIAPAVRDVMMNRTFVIIELKFPEFVAHDWEVWFTEKLIPVLPSFTAEMLLKVTAGINCTNYHVIVRGLNVAYLQVPVERREELATNLVVYLRQSLHQISQLACKQGVQNDTDWLVLNLGQFFTYVPYSDLAEFNISREAVFGSLTGEQKVERILTPDLVDDESAVRELFGSVVNSPDQNQLDDFFKKLIRISSQRNVSSISTAVSSIILNMTLMDLANRFETFDPQTFALWFQTYLHVFLPGIGPDSLSVIPRTISCDSYREIVKGCDNVFSSLTPIQTEYVYSFTRDYLSHQPSQGDSCVLNTNSDSDWLLKNFGRFRFIAKFTDFTSLKRDFNGVEVAELLTVSQLAGLCSDPSRLSGPADVHTVMNELQTQTLSEFFDVLSPNIQVNELGYPAEVKRAFLQTVFVRGDLSSPSVSDAELSVWLTVRLRPLLSTLSSADASVYFDIIRARGCSVQQEAVNVLDSQRTSLDGNTQRQIYNNIQQLLTDAPLRCYVRGSFYLFLKSFFLQFGFPDLNTFQSLIPADRRPELLSSISTAELSQFLNAPQTLGDGSGLCHLLGQYNQTARYLETEPLGSVGLARQVLSCVWPGALKLDVQSEVDQWFEHRLVRYLPLLSWQLISPTQLRSASCLPYRKLVSVLGNNYNFSRTDFTPEDVYSSVKVYLSNGGSPRCYNTSDPQLNSTDWLVSYIGIFIRFVNLSDLNSFVSSDQIGVFLENPENLQLLNGTVTIQSSVAIYYVTQLYNQNPSFNPIRLPGQFLCAVPSFALELLGGADSLVLIQRINVFCNGTESPEITSALAANLPSLSSSTIQLLGSQSVGLTEAQISSASSDVIKGALSTLSAVDGWNQGQANAVIQTLIKSDFPLNTGSSLLSLGTLVKGVPAETISSIEPSELLAISQNPTFLSNILSAPEILQLVYVTKIVSIDETKVIENVPDVLAGLIPRVLLIPQESVNITLINQKQWTQEQAVMLFGSVASVSEDTEELSEELLQGFTCTSVRTLAEPKVKQLVKACRRRPGRQKVQLKESQLMCMYNYMKDEPSPSFADLPSDILLYYNYEKVEEANCRSYFSAVGTADFSVLSSVLDKQKTLFNNAQSCLGISDQRLSKDHVEVLGNLTCTLDAVYIQNSDPAIIESLKKCHDLSDTQISAVQSLLLSGETVYGNSSAWDQQTLENLDTLPLYFTDDFWSRFSTPLKRSYMKVFMPFLRTRNTEKPKLKNLFKNCNAELDARSRIRRSADCTAGNITEATIADASFPFGYTVAQFDACLSARVLRDNLAAVSEKVDDNDFQRIILSKLKQVYPAGLSDSTLQLLASVSRQATVDEIRTWSITSIDALTALMDSHNGGWDKDKSKEVILRYLSVPGHTLGTNELNIIGSNICALNISTLQSVTARDLSNAEVLDLSSCSFEQKSVLYSTANSSFRAQRSNSPIYFHLISPYLGGAPVEDVRALASSNITMDISTFRSLSVPVVTGLSVSDVRALMGSTVADLKVFENDSVVQAWISSQPQSQLDTLNLGLRGGRADLSTSAPITVQNNNSSSTANSSTANNSSANSSSITGSGTQSAAPGQSAAATVTAQGSASALRLGPGLWLVLACVWLLTFT</sequence>
<proteinExistence type="inferred from homology"/>
<dbReference type="PANTHER" id="PTHR23412:SF6">
    <property type="entry name" value="MESOTHELIN"/>
    <property type="match status" value="1"/>
</dbReference>
<keyword evidence="4" id="KW-0130">Cell adhesion</keyword>
<evidence type="ECO:0000256" key="4">
    <source>
        <dbReference type="ARBA" id="ARBA00022889"/>
    </source>
</evidence>
<protein>
    <submittedName>
        <fullName evidence="9">Uncharacterized protein LOC113100652</fullName>
    </submittedName>
</protein>
<evidence type="ECO:0000256" key="2">
    <source>
        <dbReference type="ARBA" id="ARBA00011016"/>
    </source>
</evidence>
<dbReference type="KEGG" id="caua:113100652"/>
<accession>A0A6P6PL20</accession>
<organism evidence="8 9">
    <name type="scientific">Carassius auratus</name>
    <name type="common">Goldfish</name>
    <dbReference type="NCBI Taxonomy" id="7957"/>
    <lineage>
        <taxon>Eukaryota</taxon>
        <taxon>Metazoa</taxon>
        <taxon>Chordata</taxon>
        <taxon>Craniata</taxon>
        <taxon>Vertebrata</taxon>
        <taxon>Euteleostomi</taxon>
        <taxon>Actinopterygii</taxon>
        <taxon>Neopterygii</taxon>
        <taxon>Teleostei</taxon>
        <taxon>Ostariophysi</taxon>
        <taxon>Cypriniformes</taxon>
        <taxon>Cyprinidae</taxon>
        <taxon>Cyprininae</taxon>
        <taxon>Carassius</taxon>
    </lineage>
</organism>
<feature type="region of interest" description="Disordered" evidence="7">
    <location>
        <begin position="2362"/>
        <end position="2402"/>
    </location>
</feature>
<dbReference type="GeneID" id="113100652"/>